<feature type="chain" id="PRO_5008266701" evidence="4">
    <location>
        <begin position="19"/>
        <end position="407"/>
    </location>
</feature>
<name>A0A194VMT8_CYTMA</name>
<comment type="similarity">
    <text evidence="1">Belongs to the class-II pyridine nucleotide-disulfide oxidoreductase family.</text>
</comment>
<feature type="domain" description="FAD/NAD(P)-binding" evidence="5">
    <location>
        <begin position="35"/>
        <end position="181"/>
    </location>
</feature>
<gene>
    <name evidence="6" type="ORF">VM1G_00801</name>
</gene>
<feature type="signal peptide" evidence="4">
    <location>
        <begin position="1"/>
        <end position="18"/>
    </location>
</feature>
<protein>
    <submittedName>
        <fullName evidence="6">NADH dehydrogenase</fullName>
    </submittedName>
</protein>
<dbReference type="EMBL" id="CM003098">
    <property type="protein sequence ID" value="KUI65273.1"/>
    <property type="molecule type" value="Genomic_DNA"/>
</dbReference>
<evidence type="ECO:0000313" key="6">
    <source>
        <dbReference type="EMBL" id="KUI65273.1"/>
    </source>
</evidence>
<dbReference type="PANTHER" id="PTHR48105">
    <property type="entry name" value="THIOREDOXIN REDUCTASE 1-RELATED-RELATED"/>
    <property type="match status" value="1"/>
</dbReference>
<dbReference type="Pfam" id="PF07992">
    <property type="entry name" value="Pyr_redox_2"/>
    <property type="match status" value="1"/>
</dbReference>
<dbReference type="InterPro" id="IPR050097">
    <property type="entry name" value="Ferredoxin-NADP_redctase_2"/>
</dbReference>
<dbReference type="AlphaFoldDB" id="A0A194VMT8"/>
<dbReference type="GO" id="GO:0016491">
    <property type="term" value="F:oxidoreductase activity"/>
    <property type="evidence" value="ECO:0007669"/>
    <property type="project" value="UniProtKB-KW"/>
</dbReference>
<dbReference type="PRINTS" id="PR00469">
    <property type="entry name" value="PNDRDTASEII"/>
</dbReference>
<keyword evidence="2" id="KW-0285">Flavoprotein</keyword>
<dbReference type="OrthoDB" id="4570620at2759"/>
<organism evidence="6 7">
    <name type="scientific">Cytospora mali</name>
    <name type="common">Apple Valsa canker fungus</name>
    <name type="synonym">Valsa mali</name>
    <dbReference type="NCBI Taxonomy" id="578113"/>
    <lineage>
        <taxon>Eukaryota</taxon>
        <taxon>Fungi</taxon>
        <taxon>Dikarya</taxon>
        <taxon>Ascomycota</taxon>
        <taxon>Pezizomycotina</taxon>
        <taxon>Sordariomycetes</taxon>
        <taxon>Sordariomycetidae</taxon>
        <taxon>Diaporthales</taxon>
        <taxon>Cytosporaceae</taxon>
        <taxon>Cytospora</taxon>
    </lineage>
</organism>
<keyword evidence="4" id="KW-0732">Signal</keyword>
<dbReference type="Proteomes" id="UP000078559">
    <property type="component" value="Chromosome 1"/>
</dbReference>
<dbReference type="SMR" id="A0A194VMT8"/>
<keyword evidence="7" id="KW-1185">Reference proteome</keyword>
<dbReference type="InterPro" id="IPR023753">
    <property type="entry name" value="FAD/NAD-binding_dom"/>
</dbReference>
<reference evidence="6" key="1">
    <citation type="submission" date="2014-12" db="EMBL/GenBank/DDBJ databases">
        <title>Genome Sequence of Valsa Canker Pathogens Uncovers a Specific Adaption of Colonization on Woody Bark.</title>
        <authorList>
            <person name="Yin Z."/>
            <person name="Liu H."/>
            <person name="Gao X."/>
            <person name="Li Z."/>
            <person name="Song N."/>
            <person name="Ke X."/>
            <person name="Dai Q."/>
            <person name="Wu Y."/>
            <person name="Sun Y."/>
            <person name="Xu J.-R."/>
            <person name="Kang Z.K."/>
            <person name="Wang L."/>
            <person name="Huang L."/>
        </authorList>
    </citation>
    <scope>NUCLEOTIDE SEQUENCE [LARGE SCALE GENOMIC DNA]</scope>
    <source>
        <strain evidence="6">03-8</strain>
    </source>
</reference>
<dbReference type="PRINTS" id="PR00368">
    <property type="entry name" value="FADPNR"/>
</dbReference>
<accession>A0A194VMT8</accession>
<dbReference type="GO" id="GO:0097237">
    <property type="term" value="P:cellular response to toxic substance"/>
    <property type="evidence" value="ECO:0007669"/>
    <property type="project" value="UniProtKB-ARBA"/>
</dbReference>
<dbReference type="Gene3D" id="3.50.50.60">
    <property type="entry name" value="FAD/NAD(P)-binding domain"/>
    <property type="match status" value="2"/>
</dbReference>
<evidence type="ECO:0000256" key="2">
    <source>
        <dbReference type="ARBA" id="ARBA00022630"/>
    </source>
</evidence>
<evidence type="ECO:0000256" key="3">
    <source>
        <dbReference type="ARBA" id="ARBA00023002"/>
    </source>
</evidence>
<proteinExistence type="inferred from homology"/>
<evidence type="ECO:0000256" key="1">
    <source>
        <dbReference type="ARBA" id="ARBA00009333"/>
    </source>
</evidence>
<dbReference type="InterPro" id="IPR036188">
    <property type="entry name" value="FAD/NAD-bd_sf"/>
</dbReference>
<evidence type="ECO:0000256" key="4">
    <source>
        <dbReference type="SAM" id="SignalP"/>
    </source>
</evidence>
<evidence type="ECO:0000313" key="7">
    <source>
        <dbReference type="Proteomes" id="UP000078559"/>
    </source>
</evidence>
<sequence>MFLRNIVSFLHLLALTGAAAIPASPATHDLNETSYDAIIVGGGPSGLSALSGLARVRRNVLLIDSGEYRNSATRHMHDVIGLDGVTPAYFRWRARELLADYDTVTMTNGTVTKIEPEKSDETAFTVQVTLSSGEEKTLSARKIVLATGLKDEIPSTPGLLENWGKGIYWCPWCDGHEHEFQPLGILSSLSSVAELVREVSTLNSDVQAFVNGTDTPEVRSAADTDFPGWEDYLKIANVTVYNQTITSIVRLRDGLNASADPSLPSVPEYDLFRVDLDDGTSVERAAFFVSFPDDQRSSVGADLGVTLYGNRLFADQSKGFLTNVPGVYAIGDANSNNITNVPSAMFTGKRAAVYLHVQLAREDVAAEIAAYNAQLVARDMLELDPRGVWDSMNDDLGDILYAGEFED</sequence>
<keyword evidence="3" id="KW-0560">Oxidoreductase</keyword>
<dbReference type="SUPFAM" id="SSF51905">
    <property type="entry name" value="FAD/NAD(P)-binding domain"/>
    <property type="match status" value="1"/>
</dbReference>
<evidence type="ECO:0000259" key="5">
    <source>
        <dbReference type="Pfam" id="PF07992"/>
    </source>
</evidence>